<dbReference type="Proteomes" id="UP000003973">
    <property type="component" value="Unassembled WGS sequence"/>
</dbReference>
<sequence>MTALSVFLLSGLVLAAVFYFYIRYKNTRKAEHHRKQAEPQIRQLLETVDLDKADKLMIVAHPDDETIWGGAHLYRDRGRYLVVCVTAGTDAERDEELHKAMTICEAQYLKLGFPDLNAQQQQDRWKNIEDDISATLALIMSAKKWEWIVTHNPRGEYGHRHHRKISRFVTSGFKKLIHKDKLFYFGIYYKRRYPEKLKRHTPLPPDLASVKLERMLPAYASQIGPRKSHEHMFLYEDWIPYNKWNGFITLLRSRNILP</sequence>
<dbReference type="HOGENOM" id="CLU_089976_0_0_4"/>
<accession>C3X2L7</accession>
<comment type="caution">
    <text evidence="1">The sequence shown here is derived from an EMBL/GenBank/DDBJ whole genome shotgun (WGS) entry which is preliminary data.</text>
</comment>
<dbReference type="RefSeq" id="WP_005876466.1">
    <property type="nucleotide sequence ID" value="NZ_CABMNL010000001.1"/>
</dbReference>
<gene>
    <name evidence="1" type="ORF">OFAG_00606</name>
</gene>
<organism evidence="1 2">
    <name type="scientific">Oxalobacter paraformigenes</name>
    <dbReference type="NCBI Taxonomy" id="556268"/>
    <lineage>
        <taxon>Bacteria</taxon>
        <taxon>Pseudomonadati</taxon>
        <taxon>Pseudomonadota</taxon>
        <taxon>Betaproteobacteria</taxon>
        <taxon>Burkholderiales</taxon>
        <taxon>Oxalobacteraceae</taxon>
        <taxon>Oxalobacter</taxon>
    </lineage>
</organism>
<proteinExistence type="predicted"/>
<evidence type="ECO:0000313" key="2">
    <source>
        <dbReference type="Proteomes" id="UP000003973"/>
    </source>
</evidence>
<evidence type="ECO:0008006" key="3">
    <source>
        <dbReference type="Google" id="ProtNLM"/>
    </source>
</evidence>
<dbReference type="GO" id="GO:0016811">
    <property type="term" value="F:hydrolase activity, acting on carbon-nitrogen (but not peptide) bonds, in linear amides"/>
    <property type="evidence" value="ECO:0007669"/>
    <property type="project" value="TreeGrafter"/>
</dbReference>
<dbReference type="SUPFAM" id="SSF102588">
    <property type="entry name" value="LmbE-like"/>
    <property type="match status" value="1"/>
</dbReference>
<dbReference type="AlphaFoldDB" id="C3X2L7"/>
<name>C3X2L7_9BURK</name>
<dbReference type="EMBL" id="ACDP02000023">
    <property type="protein sequence ID" value="EEO27453.1"/>
    <property type="molecule type" value="Genomic_DNA"/>
</dbReference>
<protein>
    <recommendedName>
        <fullName evidence="3">PIG-L family deacetylase</fullName>
    </recommendedName>
</protein>
<dbReference type="InterPro" id="IPR003737">
    <property type="entry name" value="GlcNAc_PI_deacetylase-related"/>
</dbReference>
<reference evidence="1" key="1">
    <citation type="submission" date="2011-10" db="EMBL/GenBank/DDBJ databases">
        <title>The Genome Sequence of Oxalobacter formigenes HOxBLS.</title>
        <authorList>
            <consortium name="The Broad Institute Genome Sequencing Platform"/>
            <person name="Earl A."/>
            <person name="Ward D."/>
            <person name="Feldgarden M."/>
            <person name="Gevers D."/>
            <person name="Allison M.J."/>
            <person name="Humphrey S."/>
            <person name="Young S.K."/>
            <person name="Zeng Q."/>
            <person name="Gargeya S."/>
            <person name="Fitzgerald M."/>
            <person name="Haas B."/>
            <person name="Abouelleil A."/>
            <person name="Alvarado L."/>
            <person name="Arachchi H.M."/>
            <person name="Berlin A."/>
            <person name="Brown A."/>
            <person name="Chapman S.B."/>
            <person name="Chen Z."/>
            <person name="Dunbar C."/>
            <person name="Freedman E."/>
            <person name="Gearin G."/>
            <person name="Goldberg J."/>
            <person name="Griggs A."/>
            <person name="Gujja S."/>
            <person name="Heiman D."/>
            <person name="Howarth C."/>
            <person name="Larson L."/>
            <person name="Lui A."/>
            <person name="MacDonald P.J.P."/>
            <person name="Montmayeur A."/>
            <person name="Murphy C."/>
            <person name="Neiman D."/>
            <person name="Pearson M."/>
            <person name="Priest M."/>
            <person name="Roberts A."/>
            <person name="Saif S."/>
            <person name="Shea T."/>
            <person name="Shenoy N."/>
            <person name="Sisk P."/>
            <person name="Stolte C."/>
            <person name="Sykes S."/>
            <person name="Wortman J."/>
            <person name="Nusbaum C."/>
            <person name="Birren B."/>
        </authorList>
    </citation>
    <scope>NUCLEOTIDE SEQUENCE [LARGE SCALE GENOMIC DNA]</scope>
    <source>
        <strain evidence="1">HOxBLS</strain>
    </source>
</reference>
<evidence type="ECO:0000313" key="1">
    <source>
        <dbReference type="EMBL" id="EEO27453.1"/>
    </source>
</evidence>
<dbReference type="Pfam" id="PF02585">
    <property type="entry name" value="PIG-L"/>
    <property type="match status" value="1"/>
</dbReference>
<dbReference type="PANTHER" id="PTHR12993">
    <property type="entry name" value="N-ACETYLGLUCOSAMINYL-PHOSPHATIDYLINOSITOL DE-N-ACETYLASE-RELATED"/>
    <property type="match status" value="1"/>
</dbReference>
<dbReference type="InterPro" id="IPR024078">
    <property type="entry name" value="LmbE-like_dom_sf"/>
</dbReference>
<keyword evidence="2" id="KW-1185">Reference proteome</keyword>
<dbReference type="PANTHER" id="PTHR12993:SF11">
    <property type="entry name" value="N-ACETYLGLUCOSAMINYL-PHOSPHATIDYLINOSITOL DE-N-ACETYLASE"/>
    <property type="match status" value="1"/>
</dbReference>
<dbReference type="eggNOG" id="COG2120">
    <property type="taxonomic scope" value="Bacteria"/>
</dbReference>
<dbReference type="Gene3D" id="3.40.50.10320">
    <property type="entry name" value="LmbE-like"/>
    <property type="match status" value="1"/>
</dbReference>